<dbReference type="Proteomes" id="UP001066276">
    <property type="component" value="Chromosome 2_1"/>
</dbReference>
<feature type="compositionally biased region" description="Basic and acidic residues" evidence="1">
    <location>
        <begin position="115"/>
        <end position="124"/>
    </location>
</feature>
<proteinExistence type="predicted"/>
<organism evidence="2 3">
    <name type="scientific">Pleurodeles waltl</name>
    <name type="common">Iberian ribbed newt</name>
    <dbReference type="NCBI Taxonomy" id="8319"/>
    <lineage>
        <taxon>Eukaryota</taxon>
        <taxon>Metazoa</taxon>
        <taxon>Chordata</taxon>
        <taxon>Craniata</taxon>
        <taxon>Vertebrata</taxon>
        <taxon>Euteleostomi</taxon>
        <taxon>Amphibia</taxon>
        <taxon>Batrachia</taxon>
        <taxon>Caudata</taxon>
        <taxon>Salamandroidea</taxon>
        <taxon>Salamandridae</taxon>
        <taxon>Pleurodelinae</taxon>
        <taxon>Pleurodeles</taxon>
    </lineage>
</organism>
<protein>
    <submittedName>
        <fullName evidence="2">Uncharacterized protein</fullName>
    </submittedName>
</protein>
<dbReference type="EMBL" id="JANPWB010000003">
    <property type="protein sequence ID" value="KAJ1199165.1"/>
    <property type="molecule type" value="Genomic_DNA"/>
</dbReference>
<keyword evidence="3" id="KW-1185">Reference proteome</keyword>
<evidence type="ECO:0000313" key="3">
    <source>
        <dbReference type="Proteomes" id="UP001066276"/>
    </source>
</evidence>
<dbReference type="AlphaFoldDB" id="A0AAV7VF55"/>
<gene>
    <name evidence="2" type="ORF">NDU88_003003</name>
</gene>
<feature type="region of interest" description="Disordered" evidence="1">
    <location>
        <begin position="115"/>
        <end position="199"/>
    </location>
</feature>
<evidence type="ECO:0000313" key="2">
    <source>
        <dbReference type="EMBL" id="KAJ1199165.1"/>
    </source>
</evidence>
<feature type="compositionally biased region" description="Polar residues" evidence="1">
    <location>
        <begin position="160"/>
        <end position="172"/>
    </location>
</feature>
<feature type="region of interest" description="Disordered" evidence="1">
    <location>
        <begin position="1"/>
        <end position="61"/>
    </location>
</feature>
<reference evidence="2" key="1">
    <citation type="journal article" date="2022" name="bioRxiv">
        <title>Sequencing and chromosome-scale assembly of the giantPleurodeles waltlgenome.</title>
        <authorList>
            <person name="Brown T."/>
            <person name="Elewa A."/>
            <person name="Iarovenko S."/>
            <person name="Subramanian E."/>
            <person name="Araus A.J."/>
            <person name="Petzold A."/>
            <person name="Susuki M."/>
            <person name="Suzuki K.-i.T."/>
            <person name="Hayashi T."/>
            <person name="Toyoda A."/>
            <person name="Oliveira C."/>
            <person name="Osipova E."/>
            <person name="Leigh N.D."/>
            <person name="Simon A."/>
            <person name="Yun M.H."/>
        </authorList>
    </citation>
    <scope>NUCLEOTIDE SEQUENCE</scope>
    <source>
        <strain evidence="2">20211129_DDA</strain>
        <tissue evidence="2">Liver</tissue>
    </source>
</reference>
<comment type="caution">
    <text evidence="2">The sequence shown here is derived from an EMBL/GenBank/DDBJ whole genome shotgun (WGS) entry which is preliminary data.</text>
</comment>
<feature type="compositionally biased region" description="Polar residues" evidence="1">
    <location>
        <begin position="21"/>
        <end position="32"/>
    </location>
</feature>
<sequence length="199" mass="21678">MRLRGAAERPRPGESLVRLTTPWQKSPRSSPAPSGHRSRVAGVEGSGRQQFLPLRPDAGAAGLGSLKPQIIGVEGRRYKSKTIAAGFLVRTPTPPTLSMAEETWQWIDMQKTEEGDCRPENFHPERKRKSRHSKAGRMGSPSPMEILKERQKAMEAAASLSGSDRGSVIQAQEEQDSELSHSSDRIGPDVTPGASDCTI</sequence>
<evidence type="ECO:0000256" key="1">
    <source>
        <dbReference type="SAM" id="MobiDB-lite"/>
    </source>
</evidence>
<name>A0AAV7VF55_PLEWA</name>
<feature type="compositionally biased region" description="Basic residues" evidence="1">
    <location>
        <begin position="125"/>
        <end position="135"/>
    </location>
</feature>
<feature type="compositionally biased region" description="Basic and acidic residues" evidence="1">
    <location>
        <begin position="178"/>
        <end position="187"/>
    </location>
</feature>
<accession>A0AAV7VF55</accession>
<feature type="compositionally biased region" description="Basic and acidic residues" evidence="1">
    <location>
        <begin position="1"/>
        <end position="12"/>
    </location>
</feature>